<keyword evidence="4" id="KW-1185">Reference proteome</keyword>
<feature type="coiled-coil region" evidence="1">
    <location>
        <begin position="81"/>
        <end position="122"/>
    </location>
</feature>
<keyword evidence="1" id="KW-0175">Coiled coil</keyword>
<organism evidence="3 4">
    <name type="scientific">Pogonophryne albipinna</name>
    <dbReference type="NCBI Taxonomy" id="1090488"/>
    <lineage>
        <taxon>Eukaryota</taxon>
        <taxon>Metazoa</taxon>
        <taxon>Chordata</taxon>
        <taxon>Craniata</taxon>
        <taxon>Vertebrata</taxon>
        <taxon>Euteleostomi</taxon>
        <taxon>Actinopterygii</taxon>
        <taxon>Neopterygii</taxon>
        <taxon>Teleostei</taxon>
        <taxon>Neoteleostei</taxon>
        <taxon>Acanthomorphata</taxon>
        <taxon>Eupercaria</taxon>
        <taxon>Perciformes</taxon>
        <taxon>Notothenioidei</taxon>
        <taxon>Pogonophryne</taxon>
    </lineage>
</organism>
<feature type="compositionally biased region" description="Low complexity" evidence="2">
    <location>
        <begin position="162"/>
        <end position="179"/>
    </location>
</feature>
<feature type="compositionally biased region" description="Polar residues" evidence="2">
    <location>
        <begin position="140"/>
        <end position="158"/>
    </location>
</feature>
<feature type="region of interest" description="Disordered" evidence="2">
    <location>
        <begin position="140"/>
        <end position="245"/>
    </location>
</feature>
<dbReference type="EMBL" id="JAPTMU010000016">
    <property type="protein sequence ID" value="KAJ4929917.1"/>
    <property type="molecule type" value="Genomic_DNA"/>
</dbReference>
<proteinExistence type="predicted"/>
<evidence type="ECO:0000313" key="3">
    <source>
        <dbReference type="EMBL" id="KAJ4929917.1"/>
    </source>
</evidence>
<evidence type="ECO:0000256" key="2">
    <source>
        <dbReference type="SAM" id="MobiDB-lite"/>
    </source>
</evidence>
<dbReference type="AlphaFoldDB" id="A0AAD6ASN8"/>
<protein>
    <submittedName>
        <fullName evidence="3">Uncharacterized protein</fullName>
    </submittedName>
</protein>
<comment type="caution">
    <text evidence="3">The sequence shown here is derived from an EMBL/GenBank/DDBJ whole genome shotgun (WGS) entry which is preliminary data.</text>
</comment>
<evidence type="ECO:0000313" key="4">
    <source>
        <dbReference type="Proteomes" id="UP001219934"/>
    </source>
</evidence>
<gene>
    <name evidence="3" type="ORF">JOQ06_018937</name>
</gene>
<feature type="compositionally biased region" description="Polar residues" evidence="2">
    <location>
        <begin position="196"/>
        <end position="218"/>
    </location>
</feature>
<evidence type="ECO:0000256" key="1">
    <source>
        <dbReference type="SAM" id="Coils"/>
    </source>
</evidence>
<feature type="non-terminal residue" evidence="3">
    <location>
        <position position="301"/>
    </location>
</feature>
<accession>A0AAD6ASN8</accession>
<dbReference type="Proteomes" id="UP001219934">
    <property type="component" value="Unassembled WGS sequence"/>
</dbReference>
<reference evidence="3" key="1">
    <citation type="submission" date="2022-11" db="EMBL/GenBank/DDBJ databases">
        <title>Chromosome-level genome of Pogonophryne albipinna.</title>
        <authorList>
            <person name="Jo E."/>
        </authorList>
    </citation>
    <scope>NUCLEOTIDE SEQUENCE</scope>
    <source>
        <strain evidence="3">SGF0006</strain>
        <tissue evidence="3">Muscle</tissue>
    </source>
</reference>
<name>A0AAD6ASN8_9TELE</name>
<sequence>PEDKLQGTVTLLREEQELQPEDILQGTVTLPREEQELQPEDKLQGTMTLLRESLSLQEVEIVEMREKRSHSPSSESFQQIKDELCQLKKDLKTSIQQLRGEVTVLQEDRDILKKEITAVKEELHLKHQTTLGLKEQLQSLTATASQRPQPATSNTQLTEPRPSTSSLLLQQPSSSKTSPNPTLKPFTNGPAPQHEPQPSTSYQPDNIPPSTIKITTDTEATDAESHPPRTRAIQARQASTTPINSRPIPGYQPCPPFQQPAQKSYATALKTPPNIGRNGADLGEITHLLSLICTKLMSQVV</sequence>